<dbReference type="AlphaFoldDB" id="A0A8K0X900"/>
<keyword evidence="1" id="KW-0479">Metal-binding</keyword>
<dbReference type="InterPro" id="IPR001841">
    <property type="entry name" value="Znf_RING"/>
</dbReference>
<dbReference type="UniPathway" id="UPA00143"/>
<dbReference type="PROSITE" id="PS50089">
    <property type="entry name" value="ZF_RING_2"/>
    <property type="match status" value="1"/>
</dbReference>
<dbReference type="GO" id="GO:0016567">
    <property type="term" value="P:protein ubiquitination"/>
    <property type="evidence" value="ECO:0007669"/>
    <property type="project" value="UniProtKB-UniPathway"/>
</dbReference>
<dbReference type="InterPro" id="IPR013083">
    <property type="entry name" value="Znf_RING/FYVE/PHD"/>
</dbReference>
<protein>
    <recommendedName>
        <fullName evidence="2">RING-type domain-containing protein</fullName>
    </recommendedName>
</protein>
<evidence type="ECO:0000313" key="3">
    <source>
        <dbReference type="EMBL" id="KAH7375093.1"/>
    </source>
</evidence>
<organism evidence="3 4">
    <name type="scientific">Plectosphaerella cucumerina</name>
    <dbReference type="NCBI Taxonomy" id="40658"/>
    <lineage>
        <taxon>Eukaryota</taxon>
        <taxon>Fungi</taxon>
        <taxon>Dikarya</taxon>
        <taxon>Ascomycota</taxon>
        <taxon>Pezizomycotina</taxon>
        <taxon>Sordariomycetes</taxon>
        <taxon>Hypocreomycetidae</taxon>
        <taxon>Glomerellales</taxon>
        <taxon>Plectosphaerellaceae</taxon>
        <taxon>Plectosphaerella</taxon>
    </lineage>
</organism>
<dbReference type="Gene3D" id="3.30.40.10">
    <property type="entry name" value="Zinc/RING finger domain, C3HC4 (zinc finger)"/>
    <property type="match status" value="1"/>
</dbReference>
<dbReference type="SMART" id="SM00184">
    <property type="entry name" value="RING"/>
    <property type="match status" value="1"/>
</dbReference>
<feature type="domain" description="RING-type" evidence="2">
    <location>
        <begin position="117"/>
        <end position="175"/>
    </location>
</feature>
<comment type="caution">
    <text evidence="3">The sequence shown here is derived from an EMBL/GenBank/DDBJ whole genome shotgun (WGS) entry which is preliminary data.</text>
</comment>
<dbReference type="Pfam" id="PF13639">
    <property type="entry name" value="zf-RING_2"/>
    <property type="match status" value="1"/>
</dbReference>
<evidence type="ECO:0000259" key="2">
    <source>
        <dbReference type="PROSITE" id="PS50089"/>
    </source>
</evidence>
<gene>
    <name evidence="3" type="ORF">B0T11DRAFT_292832</name>
</gene>
<keyword evidence="1" id="KW-0862">Zinc</keyword>
<dbReference type="OrthoDB" id="8062037at2759"/>
<evidence type="ECO:0000313" key="4">
    <source>
        <dbReference type="Proteomes" id="UP000813385"/>
    </source>
</evidence>
<reference evidence="3" key="1">
    <citation type="journal article" date="2021" name="Nat. Commun.">
        <title>Genetic determinants of endophytism in the Arabidopsis root mycobiome.</title>
        <authorList>
            <person name="Mesny F."/>
            <person name="Miyauchi S."/>
            <person name="Thiergart T."/>
            <person name="Pickel B."/>
            <person name="Atanasova L."/>
            <person name="Karlsson M."/>
            <person name="Huettel B."/>
            <person name="Barry K.W."/>
            <person name="Haridas S."/>
            <person name="Chen C."/>
            <person name="Bauer D."/>
            <person name="Andreopoulos W."/>
            <person name="Pangilinan J."/>
            <person name="LaButti K."/>
            <person name="Riley R."/>
            <person name="Lipzen A."/>
            <person name="Clum A."/>
            <person name="Drula E."/>
            <person name="Henrissat B."/>
            <person name="Kohler A."/>
            <person name="Grigoriev I.V."/>
            <person name="Martin F.M."/>
            <person name="Hacquard S."/>
        </authorList>
    </citation>
    <scope>NUCLEOTIDE SEQUENCE</scope>
    <source>
        <strain evidence="3">MPI-CAGE-AT-0016</strain>
    </source>
</reference>
<dbReference type="Proteomes" id="UP000813385">
    <property type="component" value="Unassembled WGS sequence"/>
</dbReference>
<evidence type="ECO:0000256" key="1">
    <source>
        <dbReference type="PROSITE-ProRule" id="PRU00175"/>
    </source>
</evidence>
<dbReference type="SUPFAM" id="SSF57850">
    <property type="entry name" value="RING/U-box"/>
    <property type="match status" value="1"/>
</dbReference>
<proteinExistence type="predicted"/>
<dbReference type="GO" id="GO:0008270">
    <property type="term" value="F:zinc ion binding"/>
    <property type="evidence" value="ECO:0007669"/>
    <property type="project" value="UniProtKB-KW"/>
</dbReference>
<dbReference type="EMBL" id="JAGPXD010000001">
    <property type="protein sequence ID" value="KAH7375093.1"/>
    <property type="molecule type" value="Genomic_DNA"/>
</dbReference>
<keyword evidence="4" id="KW-1185">Reference proteome</keyword>
<name>A0A8K0X900_9PEZI</name>
<keyword evidence="1" id="KW-0863">Zinc-finger</keyword>
<accession>A0A8K0X900</accession>
<sequence>MSIPILGLSSTRLWITSRRIRLREAEDAQQNEQEKQQTPPIRVPSSRRWITSRRIRHREAQKLEQEEQQMSRLRTLLPRFGNWFKPTRVPVVEDTFRSFFPCPKVTFLLDPPDDLICSICQETELVFPKDRYTYMTDLDYDSLDCIPVITPCGHVAGQTCMNTWLKSNRTCPFCREPLTYECGHFIEPKRITPAEINLIPSTIPCGGVIPKDCESCIHEKLLQAVQDRYQATGHRLIDATARFQETSGFEEMIAMDEAWKDFESVQIDESHIRVEAWRLYEW</sequence>